<sequence>MSLETLPLEILFHVLDYISNPFDPTSSKSHPLNNIAATSKHFDRAVEEYTRALLQQYASFAYKKKSKYTCRKKWLAEYSNASQTMTTAIRDHNLSKLDIFTPNRLYPTLPPLTHGEYPIMGGVATMFYEPDLASRRDYIHSQLSDEDRLDKPLKTRVRRHEVLIRHMSVAYSTSQKRWYRTQFYDEVVSRPGRRSLETKESREEFVRKQIAFERDQMGMEGSSEENAIELD</sequence>
<organism evidence="1 2">
    <name type="scientific">Curvularia kusanoi</name>
    <name type="common">Cochliobolus kusanoi</name>
    <dbReference type="NCBI Taxonomy" id="90978"/>
    <lineage>
        <taxon>Eukaryota</taxon>
        <taxon>Fungi</taxon>
        <taxon>Dikarya</taxon>
        <taxon>Ascomycota</taxon>
        <taxon>Pezizomycotina</taxon>
        <taxon>Dothideomycetes</taxon>
        <taxon>Pleosporomycetidae</taxon>
        <taxon>Pleosporales</taxon>
        <taxon>Pleosporineae</taxon>
        <taxon>Pleosporaceae</taxon>
        <taxon>Curvularia</taxon>
    </lineage>
</organism>
<proteinExistence type="predicted"/>
<protein>
    <recommendedName>
        <fullName evidence="3">F-box domain-containing protein</fullName>
    </recommendedName>
</protein>
<dbReference type="Proteomes" id="UP000801428">
    <property type="component" value="Unassembled WGS sequence"/>
</dbReference>
<reference evidence="1" key="1">
    <citation type="submission" date="2019-04" db="EMBL/GenBank/DDBJ databases">
        <title>Sequencing of skin fungus with MAO and IRED activity.</title>
        <authorList>
            <person name="Marsaioli A.J."/>
            <person name="Bonatto J.M.C."/>
            <person name="Reis Junior O."/>
        </authorList>
    </citation>
    <scope>NUCLEOTIDE SEQUENCE</scope>
    <source>
        <strain evidence="1">30M1</strain>
    </source>
</reference>
<evidence type="ECO:0000313" key="2">
    <source>
        <dbReference type="Proteomes" id="UP000801428"/>
    </source>
</evidence>
<keyword evidence="2" id="KW-1185">Reference proteome</keyword>
<comment type="caution">
    <text evidence="1">The sequence shown here is derived from an EMBL/GenBank/DDBJ whole genome shotgun (WGS) entry which is preliminary data.</text>
</comment>
<dbReference type="AlphaFoldDB" id="A0A9P4W6T5"/>
<accession>A0A9P4W6T5</accession>
<dbReference type="OrthoDB" id="5313288at2759"/>
<gene>
    <name evidence="1" type="ORF">E8E13_001608</name>
</gene>
<evidence type="ECO:0008006" key="3">
    <source>
        <dbReference type="Google" id="ProtNLM"/>
    </source>
</evidence>
<evidence type="ECO:0000313" key="1">
    <source>
        <dbReference type="EMBL" id="KAF2993608.1"/>
    </source>
</evidence>
<name>A0A9P4W6T5_CURKU</name>
<dbReference type="EMBL" id="SWKU01000050">
    <property type="protein sequence ID" value="KAF2993608.1"/>
    <property type="molecule type" value="Genomic_DNA"/>
</dbReference>